<comment type="similarity">
    <text evidence="1">Belongs to the peptidase S1 family.</text>
</comment>
<dbReference type="FunFam" id="2.40.10.10:FF:000002">
    <property type="entry name" value="Transmembrane protease serine"/>
    <property type="match status" value="1"/>
</dbReference>
<dbReference type="InterPro" id="IPR001254">
    <property type="entry name" value="Trypsin_dom"/>
</dbReference>
<dbReference type="Gene3D" id="2.40.10.10">
    <property type="entry name" value="Trypsin-like serine proteases"/>
    <property type="match status" value="1"/>
</dbReference>
<keyword evidence="2" id="KW-1015">Disulfide bond</keyword>
<dbReference type="PANTHER" id="PTHR24276:SF98">
    <property type="entry name" value="FI18310P1-RELATED"/>
    <property type="match status" value="1"/>
</dbReference>
<dbReference type="InterPro" id="IPR043504">
    <property type="entry name" value="Peptidase_S1_PA_chymotrypsin"/>
</dbReference>
<keyword evidence="3" id="KW-0732">Signal</keyword>
<dbReference type="Proteomes" id="UP000054011">
    <property type="component" value="Unassembled WGS sequence"/>
</dbReference>
<dbReference type="Pfam" id="PF00089">
    <property type="entry name" value="Trypsin"/>
    <property type="match status" value="1"/>
</dbReference>
<dbReference type="PROSITE" id="PS50240">
    <property type="entry name" value="TRYPSIN_DOM"/>
    <property type="match status" value="1"/>
</dbReference>
<evidence type="ECO:0000313" key="6">
    <source>
        <dbReference type="Proteomes" id="UP000054011"/>
    </source>
</evidence>
<dbReference type="GO" id="GO:0006508">
    <property type="term" value="P:proteolysis"/>
    <property type="evidence" value="ECO:0007669"/>
    <property type="project" value="UniProtKB-KW"/>
</dbReference>
<feature type="signal peptide" evidence="3">
    <location>
        <begin position="1"/>
        <end position="35"/>
    </location>
</feature>
<feature type="chain" id="PRO_5007149037" evidence="3">
    <location>
        <begin position="36"/>
        <end position="276"/>
    </location>
</feature>
<protein>
    <submittedName>
        <fullName evidence="5">Serine protease</fullName>
    </submittedName>
</protein>
<dbReference type="InterPro" id="IPR006311">
    <property type="entry name" value="TAT_signal"/>
</dbReference>
<evidence type="ECO:0000256" key="1">
    <source>
        <dbReference type="ARBA" id="ARBA00007664"/>
    </source>
</evidence>
<dbReference type="GO" id="GO:0004252">
    <property type="term" value="F:serine-type endopeptidase activity"/>
    <property type="evidence" value="ECO:0007669"/>
    <property type="project" value="InterPro"/>
</dbReference>
<keyword evidence="5" id="KW-0645">Protease</keyword>
<name>A0A117IVR9_9ACTN</name>
<dbReference type="SMART" id="SM00020">
    <property type="entry name" value="Tryp_SPc"/>
    <property type="match status" value="1"/>
</dbReference>
<dbReference type="PROSITE" id="PS51318">
    <property type="entry name" value="TAT"/>
    <property type="match status" value="1"/>
</dbReference>
<evidence type="ECO:0000313" key="5">
    <source>
        <dbReference type="EMBL" id="KUH37460.1"/>
    </source>
</evidence>
<accession>A0A117IVR9</accession>
<evidence type="ECO:0000256" key="3">
    <source>
        <dbReference type="SAM" id="SignalP"/>
    </source>
</evidence>
<reference evidence="5 6" key="1">
    <citation type="submission" date="2015-11" db="EMBL/GenBank/DDBJ databases">
        <title>Genome-wide analysis reveals the secondary metabolome in Streptomyces kanasensis ZX01.</title>
        <authorList>
            <person name="Zhang G."/>
            <person name="Han L."/>
            <person name="Feng J."/>
            <person name="Zhang X."/>
        </authorList>
    </citation>
    <scope>NUCLEOTIDE SEQUENCE [LARGE SCALE GENOMIC DNA]</scope>
    <source>
        <strain evidence="5 6">ZX01</strain>
    </source>
</reference>
<dbReference type="RefSeq" id="WP_058943281.1">
    <property type="nucleotide sequence ID" value="NZ_LNSV01000046.1"/>
</dbReference>
<dbReference type="PRINTS" id="PR00722">
    <property type="entry name" value="CHYMOTRYPSIN"/>
</dbReference>
<keyword evidence="5" id="KW-0378">Hydrolase</keyword>
<dbReference type="InterPro" id="IPR050430">
    <property type="entry name" value="Peptidase_S1"/>
</dbReference>
<organism evidence="5 6">
    <name type="scientific">Streptomyces kanasensis</name>
    <dbReference type="NCBI Taxonomy" id="936756"/>
    <lineage>
        <taxon>Bacteria</taxon>
        <taxon>Bacillati</taxon>
        <taxon>Actinomycetota</taxon>
        <taxon>Actinomycetes</taxon>
        <taxon>Kitasatosporales</taxon>
        <taxon>Streptomycetaceae</taxon>
        <taxon>Streptomyces</taxon>
    </lineage>
</organism>
<dbReference type="PANTHER" id="PTHR24276">
    <property type="entry name" value="POLYSERASE-RELATED"/>
    <property type="match status" value="1"/>
</dbReference>
<evidence type="ECO:0000259" key="4">
    <source>
        <dbReference type="PROSITE" id="PS50240"/>
    </source>
</evidence>
<dbReference type="EMBL" id="LNSV01000046">
    <property type="protein sequence ID" value="KUH37460.1"/>
    <property type="molecule type" value="Genomic_DNA"/>
</dbReference>
<dbReference type="PROSITE" id="PS00135">
    <property type="entry name" value="TRYPSIN_SER"/>
    <property type="match status" value="1"/>
</dbReference>
<dbReference type="InterPro" id="IPR001314">
    <property type="entry name" value="Peptidase_S1A"/>
</dbReference>
<keyword evidence="6" id="KW-1185">Reference proteome</keyword>
<sequence length="276" mass="27841">MRGTRHPISSRRAAVGVVAAAAAVATLVAPAPAAADGGVVGGHTAQVADAPWVVALSSRDRFGRTRAGQFCGGVVIAPAKVATAAHCLREDVLGVAPDRLEDLKVIAGRSSLLGPGGYEVPVSAIWINPAYDPDSNSGDVAVLTLAQRLPDGYTIPVARAGDAAYTPGTAATVYGWGDTTGQGTYASRLHAAEVSVLPDESCARAYPAGKGPARYRADTMLCAGTDQGGRDACQGDSGGPLVAHGRLIGLVSWGSGCGRADSPGVYTRASTLLPPS</sequence>
<gene>
    <name evidence="5" type="ORF">ATE80_18195</name>
</gene>
<proteinExistence type="inferred from homology"/>
<dbReference type="InterPro" id="IPR009003">
    <property type="entry name" value="Peptidase_S1_PA"/>
</dbReference>
<dbReference type="AlphaFoldDB" id="A0A117IVR9"/>
<dbReference type="STRING" id="936756.ATE80_18195"/>
<evidence type="ECO:0000256" key="2">
    <source>
        <dbReference type="ARBA" id="ARBA00023157"/>
    </source>
</evidence>
<dbReference type="InterPro" id="IPR033116">
    <property type="entry name" value="TRYPSIN_SER"/>
</dbReference>
<comment type="caution">
    <text evidence="5">The sequence shown here is derived from an EMBL/GenBank/DDBJ whole genome shotgun (WGS) entry which is preliminary data.</text>
</comment>
<dbReference type="OrthoDB" id="1496095at2"/>
<dbReference type="CDD" id="cd00190">
    <property type="entry name" value="Tryp_SPc"/>
    <property type="match status" value="1"/>
</dbReference>
<dbReference type="SUPFAM" id="SSF50494">
    <property type="entry name" value="Trypsin-like serine proteases"/>
    <property type="match status" value="1"/>
</dbReference>
<feature type="domain" description="Peptidase S1" evidence="4">
    <location>
        <begin position="39"/>
        <end position="276"/>
    </location>
</feature>